<proteinExistence type="predicted"/>
<comment type="caution">
    <text evidence="1">The sequence shown here is derived from an EMBL/GenBank/DDBJ whole genome shotgun (WGS) entry which is preliminary data.</text>
</comment>
<organism evidence="1 2">
    <name type="scientific">SAR324 cluster bacterium</name>
    <dbReference type="NCBI Taxonomy" id="2024889"/>
    <lineage>
        <taxon>Bacteria</taxon>
        <taxon>Deltaproteobacteria</taxon>
        <taxon>SAR324 cluster</taxon>
    </lineage>
</organism>
<dbReference type="AlphaFoldDB" id="A0A432GFU2"/>
<protein>
    <submittedName>
        <fullName evidence="1">Uncharacterized protein</fullName>
    </submittedName>
</protein>
<evidence type="ECO:0000313" key="1">
    <source>
        <dbReference type="EMBL" id="RTZ82757.1"/>
    </source>
</evidence>
<accession>A0A432GFU2</accession>
<dbReference type="Proteomes" id="UP000287917">
    <property type="component" value="Unassembled WGS sequence"/>
</dbReference>
<gene>
    <name evidence="1" type="ORF">DSY96_09340</name>
</gene>
<evidence type="ECO:0000313" key="2">
    <source>
        <dbReference type="Proteomes" id="UP000287917"/>
    </source>
</evidence>
<reference evidence="1 2" key="1">
    <citation type="submission" date="2018-06" db="EMBL/GenBank/DDBJ databases">
        <title>Combined omics and stable isotope probing to characterize newly discovered Mariana Back-Arc vent microbial communities.</title>
        <authorList>
            <person name="Trembath-Reichert E."/>
            <person name="Huber J.A."/>
        </authorList>
    </citation>
    <scope>NUCLEOTIDE SEQUENCE [LARGE SCALE GENOMIC DNA]</scope>
    <source>
        <strain evidence="1">MAG 58</strain>
    </source>
</reference>
<dbReference type="EMBL" id="QNZK01000320">
    <property type="protein sequence ID" value="RTZ82757.1"/>
    <property type="molecule type" value="Genomic_DNA"/>
</dbReference>
<sequence length="68" mass="7844">MKDVKMKNIHHFADEFAFEDLKDKSGADLGHRSKPRQVSTGQFAEMKKQIADLNTRIDKLEKLLESKV</sequence>
<name>A0A432GFU2_9DELT</name>